<comment type="similarity">
    <text evidence="1">Belongs to the short-chain dehydrogenases/reductases (SDR) family.</text>
</comment>
<dbReference type="EMBL" id="JADOGI010000052">
    <property type="protein sequence ID" value="MBF8187756.1"/>
    <property type="molecule type" value="Genomic_DNA"/>
</dbReference>
<dbReference type="PRINTS" id="PR00081">
    <property type="entry name" value="GDHRDH"/>
</dbReference>
<keyword evidence="4" id="KW-1185">Reference proteome</keyword>
<reference evidence="3" key="1">
    <citation type="submission" date="2020-11" db="EMBL/GenBank/DDBJ databases">
        <title>Whole-genome analyses of Nonomuraea sp. K274.</title>
        <authorList>
            <person name="Veyisoglu A."/>
        </authorList>
    </citation>
    <scope>NUCLEOTIDE SEQUENCE</scope>
    <source>
        <strain evidence="3">K274</strain>
    </source>
</reference>
<sequence>MLRAGGGRVINISAVTARQPMPFLAPLCGSKAALAAMSQALRMELAAWGIPVVLVEPGSTATAIFDKAGAASRAALALAEPRRAALYAAHLAAVEKALARQKPAPAAPVAVTVIKALEARKPKRLYVVPGDARLIGLLTCLPVGLRERLVLGNLGLSGLRAGDAGSPAGAGSAP</sequence>
<dbReference type="AlphaFoldDB" id="A0A931A7L9"/>
<dbReference type="RefSeq" id="WP_195896719.1">
    <property type="nucleotide sequence ID" value="NZ_JADOGI010000052.1"/>
</dbReference>
<protein>
    <submittedName>
        <fullName evidence="3">SDR family NAD(P)-dependent oxidoreductase</fullName>
    </submittedName>
</protein>
<accession>A0A931A7L9</accession>
<dbReference type="Gene3D" id="3.40.50.720">
    <property type="entry name" value="NAD(P)-binding Rossmann-like Domain"/>
    <property type="match status" value="1"/>
</dbReference>
<comment type="caution">
    <text evidence="3">The sequence shown here is derived from an EMBL/GenBank/DDBJ whole genome shotgun (WGS) entry which is preliminary data.</text>
</comment>
<keyword evidence="2" id="KW-0560">Oxidoreductase</keyword>
<proteinExistence type="inferred from homology"/>
<dbReference type="PANTHER" id="PTHR44169">
    <property type="entry name" value="NADPH-DEPENDENT 1-ACYLDIHYDROXYACETONE PHOSPHATE REDUCTASE"/>
    <property type="match status" value="1"/>
</dbReference>
<name>A0A931A7L9_9ACTN</name>
<dbReference type="PANTHER" id="PTHR44169:SF6">
    <property type="entry name" value="NADPH-DEPENDENT 1-ACYLDIHYDROXYACETONE PHOSPHATE REDUCTASE"/>
    <property type="match status" value="1"/>
</dbReference>
<evidence type="ECO:0000313" key="3">
    <source>
        <dbReference type="EMBL" id="MBF8187756.1"/>
    </source>
</evidence>
<dbReference type="Proteomes" id="UP000605361">
    <property type="component" value="Unassembled WGS sequence"/>
</dbReference>
<evidence type="ECO:0000313" key="4">
    <source>
        <dbReference type="Proteomes" id="UP000605361"/>
    </source>
</evidence>
<evidence type="ECO:0000256" key="2">
    <source>
        <dbReference type="ARBA" id="ARBA00023002"/>
    </source>
</evidence>
<gene>
    <name evidence="3" type="ORF">ITP53_18855</name>
</gene>
<dbReference type="SUPFAM" id="SSF51735">
    <property type="entry name" value="NAD(P)-binding Rossmann-fold domains"/>
    <property type="match status" value="1"/>
</dbReference>
<dbReference type="InterPro" id="IPR002347">
    <property type="entry name" value="SDR_fam"/>
</dbReference>
<organism evidence="3 4">
    <name type="scientific">Nonomuraea cypriaca</name>
    <dbReference type="NCBI Taxonomy" id="1187855"/>
    <lineage>
        <taxon>Bacteria</taxon>
        <taxon>Bacillati</taxon>
        <taxon>Actinomycetota</taxon>
        <taxon>Actinomycetes</taxon>
        <taxon>Streptosporangiales</taxon>
        <taxon>Streptosporangiaceae</taxon>
        <taxon>Nonomuraea</taxon>
    </lineage>
</organism>
<dbReference type="InterPro" id="IPR036291">
    <property type="entry name" value="NAD(P)-bd_dom_sf"/>
</dbReference>
<evidence type="ECO:0000256" key="1">
    <source>
        <dbReference type="ARBA" id="ARBA00006484"/>
    </source>
</evidence>
<dbReference type="GO" id="GO:0016491">
    <property type="term" value="F:oxidoreductase activity"/>
    <property type="evidence" value="ECO:0007669"/>
    <property type="project" value="UniProtKB-KW"/>
</dbReference>
<dbReference type="Pfam" id="PF00106">
    <property type="entry name" value="adh_short"/>
    <property type="match status" value="1"/>
</dbReference>